<reference evidence="3" key="1">
    <citation type="submission" date="2021-01" db="EMBL/GenBank/DDBJ databases">
        <authorList>
            <person name="Corre E."/>
            <person name="Pelletier E."/>
            <person name="Niang G."/>
            <person name="Scheremetjew M."/>
            <person name="Finn R."/>
            <person name="Kale V."/>
            <person name="Holt S."/>
            <person name="Cochrane G."/>
            <person name="Meng A."/>
            <person name="Brown T."/>
            <person name="Cohen L."/>
        </authorList>
    </citation>
    <scope>NUCLEOTIDE SEQUENCE</scope>
    <source>
        <strain evidence="3">CCAP 955/1</strain>
    </source>
</reference>
<dbReference type="SUPFAM" id="SSF50891">
    <property type="entry name" value="Cyclophilin-like"/>
    <property type="match status" value="1"/>
</dbReference>
<dbReference type="EC" id="5.2.1.8" evidence="1"/>
<comment type="function">
    <text evidence="1">PPIases accelerate the folding of proteins. It catalyzes the cis-trans isomerization of proline imidic peptide bonds in oligopeptides.</text>
</comment>
<name>A0A7S3MD06_9STRA</name>
<feature type="domain" description="PPIase cyclophilin-type" evidence="2">
    <location>
        <begin position="103"/>
        <end position="257"/>
    </location>
</feature>
<sequence>MEVMFEVDYLLKIHELTKQNCMLMYHKQTHLVLRNGEVVGNAKAFAEMAMKEYDVADAEAANTVIYNRFVRELTAKLMKERGRPIVYIEFVDAGSKPSDAVRLGVMQIELFNELCPQAVENFTKLCMGMGSGANAVHYKGCPIHRLVKDGWIQCGDMVDGSGAHSTAALDQTGVVPDESFTLDFGFIPGGVVGFANEGAHSSGSQFFITMGPCEWMNHNFVGVGRVLQGFHVLRALNQLATTNQRPIKNITILSCGITPIE</sequence>
<dbReference type="GO" id="GO:0003755">
    <property type="term" value="F:peptidyl-prolyl cis-trans isomerase activity"/>
    <property type="evidence" value="ECO:0007669"/>
    <property type="project" value="UniProtKB-UniRule"/>
</dbReference>
<dbReference type="GO" id="GO:0005737">
    <property type="term" value="C:cytoplasm"/>
    <property type="evidence" value="ECO:0007669"/>
    <property type="project" value="TreeGrafter"/>
</dbReference>
<proteinExistence type="inferred from homology"/>
<dbReference type="Gene3D" id="2.40.100.10">
    <property type="entry name" value="Cyclophilin-like"/>
    <property type="match status" value="1"/>
</dbReference>
<evidence type="ECO:0000313" key="3">
    <source>
        <dbReference type="EMBL" id="CAE0293166.1"/>
    </source>
</evidence>
<dbReference type="PANTHER" id="PTHR11071">
    <property type="entry name" value="PEPTIDYL-PROLYL CIS-TRANS ISOMERASE"/>
    <property type="match status" value="1"/>
</dbReference>
<dbReference type="PROSITE" id="PS50072">
    <property type="entry name" value="CSA_PPIASE_2"/>
    <property type="match status" value="1"/>
</dbReference>
<accession>A0A7S3MD06</accession>
<organism evidence="3">
    <name type="scientific">Spumella elongata</name>
    <dbReference type="NCBI Taxonomy" id="89044"/>
    <lineage>
        <taxon>Eukaryota</taxon>
        <taxon>Sar</taxon>
        <taxon>Stramenopiles</taxon>
        <taxon>Ochrophyta</taxon>
        <taxon>Chrysophyceae</taxon>
        <taxon>Chromulinales</taxon>
        <taxon>Chromulinaceae</taxon>
        <taxon>Spumella</taxon>
    </lineage>
</organism>
<dbReference type="CDD" id="cd00317">
    <property type="entry name" value="cyclophilin"/>
    <property type="match status" value="1"/>
</dbReference>
<dbReference type="InterPro" id="IPR002130">
    <property type="entry name" value="Cyclophilin-type_PPIase_dom"/>
</dbReference>
<dbReference type="AlphaFoldDB" id="A0A7S3MD06"/>
<dbReference type="EMBL" id="HBIC01043000">
    <property type="protein sequence ID" value="CAE0293166.1"/>
    <property type="molecule type" value="Transcribed_RNA"/>
</dbReference>
<dbReference type="Pfam" id="PF00160">
    <property type="entry name" value="Pro_isomerase"/>
    <property type="match status" value="1"/>
</dbReference>
<comment type="similarity">
    <text evidence="1">Belongs to the cyclophilin-type PPIase family.</text>
</comment>
<dbReference type="InterPro" id="IPR029000">
    <property type="entry name" value="Cyclophilin-like_dom_sf"/>
</dbReference>
<dbReference type="PRINTS" id="PR00153">
    <property type="entry name" value="CSAPPISMRASE"/>
</dbReference>
<protein>
    <recommendedName>
        <fullName evidence="1">Peptidyl-prolyl cis-trans isomerase</fullName>
        <shortName evidence="1">PPIase</shortName>
        <ecNumber evidence="1">5.2.1.8</ecNumber>
    </recommendedName>
</protein>
<gene>
    <name evidence="3" type="ORF">SELO1098_LOCUS22016</name>
</gene>
<evidence type="ECO:0000259" key="2">
    <source>
        <dbReference type="PROSITE" id="PS50072"/>
    </source>
</evidence>
<comment type="catalytic activity">
    <reaction evidence="1">
        <text>[protein]-peptidylproline (omega=180) = [protein]-peptidylproline (omega=0)</text>
        <dbReference type="Rhea" id="RHEA:16237"/>
        <dbReference type="Rhea" id="RHEA-COMP:10747"/>
        <dbReference type="Rhea" id="RHEA-COMP:10748"/>
        <dbReference type="ChEBI" id="CHEBI:83833"/>
        <dbReference type="ChEBI" id="CHEBI:83834"/>
        <dbReference type="EC" id="5.2.1.8"/>
    </reaction>
</comment>
<evidence type="ECO:0000256" key="1">
    <source>
        <dbReference type="RuleBase" id="RU363019"/>
    </source>
</evidence>
<dbReference type="PANTHER" id="PTHR11071:SF561">
    <property type="entry name" value="PEPTIDYL-PROLYL CIS-TRANS ISOMERASE D-RELATED"/>
    <property type="match status" value="1"/>
</dbReference>
<keyword evidence="1" id="KW-0413">Isomerase</keyword>
<keyword evidence="1" id="KW-0697">Rotamase</keyword>